<dbReference type="Proteomes" id="UP001597533">
    <property type="component" value="Unassembled WGS sequence"/>
</dbReference>
<feature type="domain" description="Ion transport" evidence="13">
    <location>
        <begin position="27"/>
        <end position="243"/>
    </location>
</feature>
<evidence type="ECO:0000256" key="12">
    <source>
        <dbReference type="SAM" id="Phobius"/>
    </source>
</evidence>
<keyword evidence="11" id="KW-0407">Ion channel</keyword>
<dbReference type="InterPro" id="IPR028325">
    <property type="entry name" value="VG_K_chnl"/>
</dbReference>
<name>A0ABW5WMG6_9FLAO</name>
<dbReference type="InterPro" id="IPR005821">
    <property type="entry name" value="Ion_trans_dom"/>
</dbReference>
<comment type="subcellular location">
    <subcellularLocation>
        <location evidence="1">Membrane</location>
        <topology evidence="1">Multi-pass membrane protein</topology>
    </subcellularLocation>
</comment>
<evidence type="ECO:0000256" key="2">
    <source>
        <dbReference type="ARBA" id="ARBA00022448"/>
    </source>
</evidence>
<dbReference type="EMBL" id="JBHUOV010000002">
    <property type="protein sequence ID" value="MFD2823872.1"/>
    <property type="molecule type" value="Genomic_DNA"/>
</dbReference>
<keyword evidence="15" id="KW-1185">Reference proteome</keyword>
<dbReference type="SUPFAM" id="SSF81324">
    <property type="entry name" value="Voltage-gated potassium channels"/>
    <property type="match status" value="1"/>
</dbReference>
<keyword evidence="10 12" id="KW-0472">Membrane</keyword>
<keyword evidence="3" id="KW-0633">Potassium transport</keyword>
<evidence type="ECO:0000256" key="11">
    <source>
        <dbReference type="ARBA" id="ARBA00023303"/>
    </source>
</evidence>
<dbReference type="Pfam" id="PF00520">
    <property type="entry name" value="Ion_trans"/>
    <property type="match status" value="1"/>
</dbReference>
<evidence type="ECO:0000313" key="15">
    <source>
        <dbReference type="Proteomes" id="UP001597533"/>
    </source>
</evidence>
<keyword evidence="5" id="KW-0631">Potassium channel</keyword>
<dbReference type="PANTHER" id="PTHR11537">
    <property type="entry name" value="VOLTAGE-GATED POTASSIUM CHANNEL"/>
    <property type="match status" value="1"/>
</dbReference>
<keyword evidence="7" id="KW-0630">Potassium</keyword>
<dbReference type="PRINTS" id="PR00169">
    <property type="entry name" value="KCHANNEL"/>
</dbReference>
<keyword evidence="2" id="KW-0813">Transport</keyword>
<gene>
    <name evidence="14" type="ORF">ACFS5M_09340</name>
</gene>
<evidence type="ECO:0000256" key="3">
    <source>
        <dbReference type="ARBA" id="ARBA00022538"/>
    </source>
</evidence>
<dbReference type="InterPro" id="IPR027359">
    <property type="entry name" value="Volt_channel_dom_sf"/>
</dbReference>
<feature type="transmembrane region" description="Helical" evidence="12">
    <location>
        <begin position="102"/>
        <end position="122"/>
    </location>
</feature>
<evidence type="ECO:0000256" key="9">
    <source>
        <dbReference type="ARBA" id="ARBA00023065"/>
    </source>
</evidence>
<evidence type="ECO:0000256" key="7">
    <source>
        <dbReference type="ARBA" id="ARBA00022958"/>
    </source>
</evidence>
<dbReference type="PANTHER" id="PTHR11537:SF254">
    <property type="entry name" value="POTASSIUM VOLTAGE-GATED CHANNEL PROTEIN SHAB"/>
    <property type="match status" value="1"/>
</dbReference>
<feature type="transmembrane region" description="Helical" evidence="12">
    <location>
        <begin position="28"/>
        <end position="46"/>
    </location>
</feature>
<evidence type="ECO:0000256" key="8">
    <source>
        <dbReference type="ARBA" id="ARBA00022989"/>
    </source>
</evidence>
<evidence type="ECO:0000259" key="13">
    <source>
        <dbReference type="Pfam" id="PF00520"/>
    </source>
</evidence>
<proteinExistence type="predicted"/>
<feature type="transmembrane region" description="Helical" evidence="12">
    <location>
        <begin position="213"/>
        <end position="233"/>
    </location>
</feature>
<dbReference type="Gene3D" id="1.10.287.70">
    <property type="match status" value="1"/>
</dbReference>
<protein>
    <submittedName>
        <fullName evidence="14">Ion transporter</fullName>
    </submittedName>
</protein>
<evidence type="ECO:0000256" key="10">
    <source>
        <dbReference type="ARBA" id="ARBA00023136"/>
    </source>
</evidence>
<reference evidence="15" key="1">
    <citation type="journal article" date="2019" name="Int. J. Syst. Evol. Microbiol.">
        <title>The Global Catalogue of Microorganisms (GCM) 10K type strain sequencing project: providing services to taxonomists for standard genome sequencing and annotation.</title>
        <authorList>
            <consortium name="The Broad Institute Genomics Platform"/>
            <consortium name="The Broad Institute Genome Sequencing Center for Infectious Disease"/>
            <person name="Wu L."/>
            <person name="Ma J."/>
        </authorList>
    </citation>
    <scope>NUCLEOTIDE SEQUENCE [LARGE SCALE GENOMIC DNA]</scope>
    <source>
        <strain evidence="15">KCTC 32141</strain>
    </source>
</reference>
<sequence>MPEKKPHSNWRAKVHEIIYEADTPAGKLFDIILLVAILASILLVMLESIESLDEKYHMFFNVSEWVITILFSIEYILRIISVKQPIKYVTSFYGIIDLLSTIPKYLSLIFVGTHALVAFRAIRLLRIFRILKLVRFLSASNHLATALKASRAKISVFMLAVLIITIILGTVMYLVEGKDHGFDNIPKSVYWCIVTLTTVGFGDITPQTPLGQIIASLIMIMGYGIIAVPTGIVSAEYTKHTKDDGAHDKHTTSALPPHPSTVNTNSQSCANCLASNHKDGAEFCYKCGYQLHHD</sequence>
<keyword evidence="8 12" id="KW-1133">Transmembrane helix</keyword>
<organism evidence="14 15">
    <name type="scientific">Lacinutrix iliipiscaria</name>
    <dbReference type="NCBI Taxonomy" id="1230532"/>
    <lineage>
        <taxon>Bacteria</taxon>
        <taxon>Pseudomonadati</taxon>
        <taxon>Bacteroidota</taxon>
        <taxon>Flavobacteriia</taxon>
        <taxon>Flavobacteriales</taxon>
        <taxon>Flavobacteriaceae</taxon>
        <taxon>Lacinutrix</taxon>
    </lineage>
</organism>
<feature type="transmembrane region" description="Helical" evidence="12">
    <location>
        <begin position="58"/>
        <end position="82"/>
    </location>
</feature>
<keyword evidence="9" id="KW-0406">Ion transport</keyword>
<keyword evidence="6" id="KW-0851">Voltage-gated channel</keyword>
<evidence type="ECO:0000313" key="14">
    <source>
        <dbReference type="EMBL" id="MFD2823872.1"/>
    </source>
</evidence>
<keyword evidence="4 12" id="KW-0812">Transmembrane</keyword>
<accession>A0ABW5WMG6</accession>
<evidence type="ECO:0000256" key="1">
    <source>
        <dbReference type="ARBA" id="ARBA00004141"/>
    </source>
</evidence>
<evidence type="ECO:0000256" key="4">
    <source>
        <dbReference type="ARBA" id="ARBA00022692"/>
    </source>
</evidence>
<evidence type="ECO:0000256" key="6">
    <source>
        <dbReference type="ARBA" id="ARBA00022882"/>
    </source>
</evidence>
<dbReference type="Gene3D" id="1.20.120.350">
    <property type="entry name" value="Voltage-gated potassium channels. Chain C"/>
    <property type="match status" value="1"/>
</dbReference>
<comment type="caution">
    <text evidence="14">The sequence shown here is derived from an EMBL/GenBank/DDBJ whole genome shotgun (WGS) entry which is preliminary data.</text>
</comment>
<evidence type="ECO:0000256" key="5">
    <source>
        <dbReference type="ARBA" id="ARBA00022826"/>
    </source>
</evidence>
<feature type="transmembrane region" description="Helical" evidence="12">
    <location>
        <begin position="156"/>
        <end position="175"/>
    </location>
</feature>
<dbReference type="RefSeq" id="WP_183488150.1">
    <property type="nucleotide sequence ID" value="NZ_JBHUOV010000002.1"/>
</dbReference>